<keyword evidence="2" id="KW-0812">Transmembrane</keyword>
<dbReference type="EMBL" id="JAIFTL010000035">
    <property type="protein sequence ID" value="KAG9325648.1"/>
    <property type="molecule type" value="Genomic_DNA"/>
</dbReference>
<feature type="compositionally biased region" description="Polar residues" evidence="1">
    <location>
        <begin position="114"/>
        <end position="130"/>
    </location>
</feature>
<protein>
    <submittedName>
        <fullName evidence="3">Uncharacterized protein</fullName>
    </submittedName>
</protein>
<keyword evidence="2" id="KW-0472">Membrane</keyword>
<accession>A0A9P8A6E2</accession>
<evidence type="ECO:0000256" key="2">
    <source>
        <dbReference type="SAM" id="Phobius"/>
    </source>
</evidence>
<evidence type="ECO:0000256" key="1">
    <source>
        <dbReference type="SAM" id="MobiDB-lite"/>
    </source>
</evidence>
<dbReference type="InterPro" id="IPR029164">
    <property type="entry name" value="PIG-Y"/>
</dbReference>
<dbReference type="PANTHER" id="PTHR36485">
    <property type="entry name" value="OS01G0939000 PROTEIN"/>
    <property type="match status" value="1"/>
</dbReference>
<dbReference type="Proteomes" id="UP000717515">
    <property type="component" value="Unassembled WGS sequence"/>
</dbReference>
<proteinExistence type="predicted"/>
<feature type="compositionally biased region" description="Polar residues" evidence="1">
    <location>
        <begin position="158"/>
        <end position="171"/>
    </location>
</feature>
<evidence type="ECO:0000313" key="3">
    <source>
        <dbReference type="EMBL" id="KAG9325648.1"/>
    </source>
</evidence>
<dbReference type="Pfam" id="PF15159">
    <property type="entry name" value="PIG-Y"/>
    <property type="match status" value="1"/>
</dbReference>
<comment type="caution">
    <text evidence="3">The sequence shown here is derived from an EMBL/GenBank/DDBJ whole genome shotgun (WGS) entry which is preliminary data.</text>
</comment>
<feature type="transmembrane region" description="Helical" evidence="2">
    <location>
        <begin position="274"/>
        <end position="294"/>
    </location>
</feature>
<feature type="region of interest" description="Disordered" evidence="1">
    <location>
        <begin position="102"/>
        <end position="215"/>
    </location>
</feature>
<organism evidence="3 4">
    <name type="scientific">Mortierella alpina</name>
    <name type="common">Oleaginous fungus</name>
    <name type="synonym">Mortierella renispora</name>
    <dbReference type="NCBI Taxonomy" id="64518"/>
    <lineage>
        <taxon>Eukaryota</taxon>
        <taxon>Fungi</taxon>
        <taxon>Fungi incertae sedis</taxon>
        <taxon>Mucoromycota</taxon>
        <taxon>Mortierellomycotina</taxon>
        <taxon>Mortierellomycetes</taxon>
        <taxon>Mortierellales</taxon>
        <taxon>Mortierellaceae</taxon>
        <taxon>Mortierella</taxon>
    </lineage>
</organism>
<dbReference type="PANTHER" id="PTHR36485:SF1">
    <property type="entry name" value="TRANSMEMBRANE PROTEIN"/>
    <property type="match status" value="1"/>
</dbReference>
<sequence>MPDLTKDRPGEAPPFLNGYTTAAVGPDKKRIHHQHPLSSRADTSPLSLALPLSTRATSGLSLGHSSSLGYSNANTNGTPSAAAPSSLSAGYLEHRRDTFHSLTQLPSSSSSGSFQPLTNTNLSNNVSWPNHSPGLQHDDHAHGPTPAPSHPPLHHRPQSLSYANQQHTSVGSPVHPEATSTRRRRLSTASSSSKHRLGSSSNHRSKAPNTPHHTRRFTTLISDQEPDTTYLWGYLLFFCTMIGFTLSMYALVASNYVPKTENKTLDWIKQDSHYCMLVPVTIPVTVLAVLFNWLGMKLFRHN</sequence>
<feature type="compositionally biased region" description="Basic and acidic residues" evidence="1">
    <location>
        <begin position="1"/>
        <end position="10"/>
    </location>
</feature>
<reference evidence="3" key="1">
    <citation type="submission" date="2021-07" db="EMBL/GenBank/DDBJ databases">
        <title>Draft genome of Mortierella alpina, strain LL118, isolated from an aspen leaf litter sample.</title>
        <authorList>
            <person name="Yang S."/>
            <person name="Vinatzer B.A."/>
        </authorList>
    </citation>
    <scope>NUCLEOTIDE SEQUENCE</scope>
    <source>
        <strain evidence="3">LL118</strain>
    </source>
</reference>
<feature type="region of interest" description="Disordered" evidence="1">
    <location>
        <begin position="1"/>
        <end position="47"/>
    </location>
</feature>
<name>A0A9P8A6E2_MORAP</name>
<dbReference type="AlphaFoldDB" id="A0A9P8A6E2"/>
<keyword evidence="2" id="KW-1133">Transmembrane helix</keyword>
<evidence type="ECO:0000313" key="4">
    <source>
        <dbReference type="Proteomes" id="UP000717515"/>
    </source>
</evidence>
<feature type="transmembrane region" description="Helical" evidence="2">
    <location>
        <begin position="231"/>
        <end position="253"/>
    </location>
</feature>
<gene>
    <name evidence="3" type="ORF">KVV02_001132</name>
</gene>